<dbReference type="InterPro" id="IPR011856">
    <property type="entry name" value="tRNA_endonuc-like_dom_sf"/>
</dbReference>
<dbReference type="Gene3D" id="3.40.1350.10">
    <property type="match status" value="1"/>
</dbReference>
<feature type="region of interest" description="Disordered" evidence="1">
    <location>
        <begin position="125"/>
        <end position="150"/>
    </location>
</feature>
<proteinExistence type="predicted"/>
<evidence type="ECO:0000313" key="3">
    <source>
        <dbReference type="Proteomes" id="UP000064920"/>
    </source>
</evidence>
<dbReference type="GO" id="GO:0003676">
    <property type="term" value="F:nucleic acid binding"/>
    <property type="evidence" value="ECO:0007669"/>
    <property type="project" value="InterPro"/>
</dbReference>
<evidence type="ECO:0000256" key="1">
    <source>
        <dbReference type="SAM" id="MobiDB-lite"/>
    </source>
</evidence>
<dbReference type="AlphaFoldDB" id="A0A0P0A2J6"/>
<dbReference type="Proteomes" id="UP000064920">
    <property type="component" value="Chromosome"/>
</dbReference>
<protein>
    <submittedName>
        <fullName evidence="2">Uncharacterized protein</fullName>
    </submittedName>
</protein>
<dbReference type="PATRIC" id="fig|1397108.4.peg.3203"/>
<dbReference type="RefSeq" id="WP_062220532.1">
    <property type="nucleotide sequence ID" value="NZ_CP012023.1"/>
</dbReference>
<dbReference type="STRING" id="1397108.IMCC12053_3113"/>
<dbReference type="EMBL" id="CP012023">
    <property type="protein sequence ID" value="ALI57060.1"/>
    <property type="molecule type" value="Genomic_DNA"/>
</dbReference>
<feature type="compositionally biased region" description="Basic and acidic residues" evidence="1">
    <location>
        <begin position="130"/>
        <end position="140"/>
    </location>
</feature>
<accession>A0A0P0A2J6</accession>
<evidence type="ECO:0000313" key="2">
    <source>
        <dbReference type="EMBL" id="ALI57060.1"/>
    </source>
</evidence>
<dbReference type="OrthoDB" id="7219056at2"/>
<gene>
    <name evidence="2" type="ORF">IMCC12053_3113</name>
</gene>
<name>A0A0P0A2J6_9RHOB</name>
<reference evidence="2 3" key="1">
    <citation type="submission" date="2015-05" db="EMBL/GenBank/DDBJ databases">
        <authorList>
            <person name="Wang D.B."/>
            <person name="Wang M."/>
        </authorList>
    </citation>
    <scope>NUCLEOTIDE SEQUENCE [LARGE SCALE GENOMIC DNA]</scope>
    <source>
        <strain evidence="2 3">IMCC 12053</strain>
    </source>
</reference>
<dbReference type="KEGG" id="cmar:IMCC12053_3113"/>
<keyword evidence="3" id="KW-1185">Reference proteome</keyword>
<organism evidence="2 3">
    <name type="scientific">Celeribacter marinus</name>
    <dbReference type="NCBI Taxonomy" id="1397108"/>
    <lineage>
        <taxon>Bacteria</taxon>
        <taxon>Pseudomonadati</taxon>
        <taxon>Pseudomonadota</taxon>
        <taxon>Alphaproteobacteria</taxon>
        <taxon>Rhodobacterales</taxon>
        <taxon>Roseobacteraceae</taxon>
        <taxon>Celeribacter</taxon>
    </lineage>
</organism>
<sequence length="150" mass="16012">MKRRRTPEADLQRAVVVALRFALPKGAIVHHCANEVTEGGPRGARRQAILVGMGVHPGFADLIVLCDGRVLFLELKSLKGRLSPAQEAFRDAVLAQGFGWALVRSLDDALGALADHGFTTRVVQTSTPDAPRDAGARHDGTGPSARRVTS</sequence>